<dbReference type="AlphaFoldDB" id="A0A382QTI8"/>
<evidence type="ECO:0000313" key="2">
    <source>
        <dbReference type="EMBL" id="SVC87631.1"/>
    </source>
</evidence>
<reference evidence="2" key="1">
    <citation type="submission" date="2018-05" db="EMBL/GenBank/DDBJ databases">
        <authorList>
            <person name="Lanie J.A."/>
            <person name="Ng W.-L."/>
            <person name="Kazmierczak K.M."/>
            <person name="Andrzejewski T.M."/>
            <person name="Davidsen T.M."/>
            <person name="Wayne K.J."/>
            <person name="Tettelin H."/>
            <person name="Glass J.I."/>
            <person name="Rusch D."/>
            <person name="Podicherti R."/>
            <person name="Tsui H.-C.T."/>
            <person name="Winkler M.E."/>
        </authorList>
    </citation>
    <scope>NUCLEOTIDE SEQUENCE</scope>
</reference>
<dbReference type="PANTHER" id="PTHR16026">
    <property type="entry name" value="CARTILAGE ACIDIC PROTEIN 1"/>
    <property type="match status" value="1"/>
</dbReference>
<dbReference type="InterPro" id="IPR013517">
    <property type="entry name" value="FG-GAP"/>
</dbReference>
<gene>
    <name evidence="2" type="ORF">METZ01_LOCUS340485</name>
</gene>
<keyword evidence="1" id="KW-0732">Signal</keyword>
<dbReference type="PANTHER" id="PTHR16026:SF0">
    <property type="entry name" value="CARTILAGE ACIDIC PROTEIN 1"/>
    <property type="match status" value="1"/>
</dbReference>
<dbReference type="EMBL" id="UINC01116115">
    <property type="protein sequence ID" value="SVC87631.1"/>
    <property type="molecule type" value="Genomic_DNA"/>
</dbReference>
<organism evidence="2">
    <name type="scientific">marine metagenome</name>
    <dbReference type="NCBI Taxonomy" id="408172"/>
    <lineage>
        <taxon>unclassified sequences</taxon>
        <taxon>metagenomes</taxon>
        <taxon>ecological metagenomes</taxon>
    </lineage>
</organism>
<evidence type="ECO:0008006" key="3">
    <source>
        <dbReference type="Google" id="ProtNLM"/>
    </source>
</evidence>
<name>A0A382QTI8_9ZZZZ</name>
<evidence type="ECO:0000256" key="1">
    <source>
        <dbReference type="ARBA" id="ARBA00022729"/>
    </source>
</evidence>
<dbReference type="InterPro" id="IPR028994">
    <property type="entry name" value="Integrin_alpha_N"/>
</dbReference>
<dbReference type="SUPFAM" id="SSF69318">
    <property type="entry name" value="Integrin alpha N-terminal domain"/>
    <property type="match status" value="1"/>
</dbReference>
<proteinExistence type="predicted"/>
<feature type="non-terminal residue" evidence="2">
    <location>
        <position position="300"/>
    </location>
</feature>
<protein>
    <recommendedName>
        <fullName evidence="3">ASPIC/UnbV domain-containing protein</fullName>
    </recommendedName>
</protein>
<dbReference type="Gene3D" id="2.130.10.130">
    <property type="entry name" value="Integrin alpha, N-terminal"/>
    <property type="match status" value="1"/>
</dbReference>
<sequence>MFDQLGSLRSFLTTTLLLVITLSSLSIGIGISTVQSVDREQEFFTEITAKIGLSSRSRVWPNGTYAMHEIIGGGIAVFDYDCDGKLDLLQVRFPPPSQFGTTSPNLLFQQQADGTFLDVTEESQLGDSGYGQGVAIGDTDNDGDLDVYFANFGHDTFYRNNGDGTFIEATSVSGFADNAWSTSAAFVDYDRDNDLDLYITHYVEYDPTNVCRGDHGLQDYCNPQVFEGTQDSLYRNNGDGTFTNVTSPAGITTLARGLGVVCTDLTGDGWPDFYVANDGEANQLWVNQGNGEFVDEAIIR</sequence>
<dbReference type="Pfam" id="PF13517">
    <property type="entry name" value="FG-GAP_3"/>
    <property type="match status" value="2"/>
</dbReference>
<accession>A0A382QTI8</accession>
<dbReference type="InterPro" id="IPR027039">
    <property type="entry name" value="Crtac1"/>
</dbReference>